<geneLocation type="plasmid" evidence="1 2">
    <name>p_1</name>
</geneLocation>
<dbReference type="RefSeq" id="WP_183455382.1">
    <property type="nucleotide sequence ID" value="NZ_CP050299.1"/>
</dbReference>
<dbReference type="Proteomes" id="UP000515465">
    <property type="component" value="Plasmid p_1"/>
</dbReference>
<dbReference type="EMBL" id="CP050299">
    <property type="protein sequence ID" value="QND62066.1"/>
    <property type="molecule type" value="Genomic_DNA"/>
</dbReference>
<reference evidence="2" key="1">
    <citation type="journal article" date="2020" name="Mol. Plant Microbe">
        <title>Rhizobial microsymbionts of the narrowly endemic Oxytropis species growing in Kamchatka are characterized by significant genetic diversity and possess a set of genes that are associated with T3SS and T6SS secretion systems and can affect the development of symbiosis.</title>
        <authorList>
            <person name="Safronova V."/>
            <person name="Guro P."/>
            <person name="Sazanova A."/>
            <person name="Kuznetsova I."/>
            <person name="Belimov A."/>
            <person name="Yakubov V."/>
            <person name="Chirak E."/>
            <person name="Afonin A."/>
            <person name="Gogolev Y."/>
            <person name="Andronov E."/>
            <person name="Tikhonovich I."/>
        </authorList>
    </citation>
    <scope>NUCLEOTIDE SEQUENCE [LARGE SCALE GENOMIC DNA]</scope>
    <source>
        <strain evidence="2">583</strain>
        <plasmid evidence="2">p_1</plasmid>
    </source>
</reference>
<sequence length="141" mass="15851">MSKANRITRLTSAACEQIQARMLEACRKIASDHGLVIESTGWRGLEPGFSFEPAFRISIPAPDGKTLNLDKEMFALLAEQYGLEAAHFKREFIAGGERFRITGIDPRRPKYPISVERIPDRRGFKFTADNVAMLLKAQVEP</sequence>
<name>A0A7G6T5N4_9HYPH</name>
<gene>
    <name evidence="1" type="ORF">HB778_38915</name>
</gene>
<evidence type="ECO:0000313" key="2">
    <source>
        <dbReference type="Proteomes" id="UP000515465"/>
    </source>
</evidence>
<keyword evidence="1" id="KW-0614">Plasmid</keyword>
<accession>A0A7G6T5N4</accession>
<protein>
    <submittedName>
        <fullName evidence="1">Uncharacterized protein</fullName>
    </submittedName>
</protein>
<organism evidence="1 2">
    <name type="scientific">Mesorhizobium huakuii</name>
    <dbReference type="NCBI Taxonomy" id="28104"/>
    <lineage>
        <taxon>Bacteria</taxon>
        <taxon>Pseudomonadati</taxon>
        <taxon>Pseudomonadota</taxon>
        <taxon>Alphaproteobacteria</taxon>
        <taxon>Hyphomicrobiales</taxon>
        <taxon>Phyllobacteriaceae</taxon>
        <taxon>Mesorhizobium</taxon>
    </lineage>
</organism>
<evidence type="ECO:0000313" key="1">
    <source>
        <dbReference type="EMBL" id="QND62066.1"/>
    </source>
</evidence>
<proteinExistence type="predicted"/>
<dbReference type="AlphaFoldDB" id="A0A7G6T5N4"/>